<organism evidence="1 2">
    <name type="scientific">Candidatus Endobugula sertula</name>
    <name type="common">Bugula neritina bacterial symbiont</name>
    <dbReference type="NCBI Taxonomy" id="62101"/>
    <lineage>
        <taxon>Bacteria</taxon>
        <taxon>Pseudomonadati</taxon>
        <taxon>Pseudomonadota</taxon>
        <taxon>Gammaproteobacteria</taxon>
        <taxon>Cellvibrionales</taxon>
        <taxon>Cellvibrionaceae</taxon>
        <taxon>Candidatus Endobugula</taxon>
    </lineage>
</organism>
<evidence type="ECO:0000313" key="2">
    <source>
        <dbReference type="Proteomes" id="UP000242502"/>
    </source>
</evidence>
<proteinExistence type="predicted"/>
<sequence>MNSLLTFLAQRLQDEVGVVAHLVSVDGVEKITGGGSYDDSTDIPLYAQKYEISLEAGRYCLLLPVADGFFEKGCLTEADVIDQIRHHFSQHYPEVSIIQESPIRSLGRYIPEEIPVEFWHMINEVEGDSEQLGIYLQHMDENSMIRFAWNYEEAAVQLRPFFYEMSDYSEDSIYELCHWIVAQGPGLYRAVWNDIDALMQDANSPVSSSKLDPGLLSECMIIYKERFKKDLPYKNTEEFYA</sequence>
<dbReference type="STRING" id="62101.AB835_00615"/>
<name>A0A1D2QTX1_9GAMM</name>
<dbReference type="Proteomes" id="UP000242502">
    <property type="component" value="Unassembled WGS sequence"/>
</dbReference>
<reference evidence="1 2" key="1">
    <citation type="journal article" date="2016" name="Appl. Environ. Microbiol.">
        <title>Lack of Overt Genome Reduction in the Bryostatin-Producing Bryozoan Symbiont "Candidatus Endobugula sertula".</title>
        <authorList>
            <person name="Miller I.J."/>
            <person name="Vanee N."/>
            <person name="Fong S.S."/>
            <person name="Lim-Fong G.E."/>
            <person name="Kwan J.C."/>
        </authorList>
    </citation>
    <scope>NUCLEOTIDE SEQUENCE [LARGE SCALE GENOMIC DNA]</scope>
    <source>
        <strain evidence="1">AB1-4</strain>
    </source>
</reference>
<gene>
    <name evidence="1" type="ORF">AB835_00615</name>
</gene>
<protein>
    <submittedName>
        <fullName evidence="1">Uncharacterized protein</fullName>
    </submittedName>
</protein>
<evidence type="ECO:0000313" key="1">
    <source>
        <dbReference type="EMBL" id="ODS25041.1"/>
    </source>
</evidence>
<dbReference type="AlphaFoldDB" id="A0A1D2QTX1"/>
<accession>A0A1D2QTX1</accession>
<dbReference type="EMBL" id="MDLC01000002">
    <property type="protein sequence ID" value="ODS25041.1"/>
    <property type="molecule type" value="Genomic_DNA"/>
</dbReference>
<comment type="caution">
    <text evidence="1">The sequence shown here is derived from an EMBL/GenBank/DDBJ whole genome shotgun (WGS) entry which is preliminary data.</text>
</comment>